<evidence type="ECO:0000313" key="2">
    <source>
        <dbReference type="EMBL" id="KAI9180217.1"/>
    </source>
</evidence>
<dbReference type="PROSITE" id="PS51153">
    <property type="entry name" value="RPW8"/>
    <property type="match status" value="1"/>
</dbReference>
<feature type="domain" description="RPW8" evidence="1">
    <location>
        <begin position="1"/>
        <end position="82"/>
    </location>
</feature>
<dbReference type="InterPro" id="IPR008808">
    <property type="entry name" value="Powdery_mildew-R_dom"/>
</dbReference>
<name>A0AAD5NTU3_ACENE</name>
<dbReference type="Proteomes" id="UP001064489">
    <property type="component" value="Chromosome 4"/>
</dbReference>
<comment type="caution">
    <text evidence="2">The sequence shown here is derived from an EMBL/GenBank/DDBJ whole genome shotgun (WGS) entry which is preliminary data.</text>
</comment>
<evidence type="ECO:0000259" key="1">
    <source>
        <dbReference type="PROSITE" id="PS51153"/>
    </source>
</evidence>
<dbReference type="AlphaFoldDB" id="A0AAD5NTU3"/>
<reference evidence="2" key="1">
    <citation type="journal article" date="2022" name="Plant J.">
        <title>Strategies of tolerance reflected in two North American maple genomes.</title>
        <authorList>
            <person name="McEvoy S.L."/>
            <person name="Sezen U.U."/>
            <person name="Trouern-Trend A."/>
            <person name="McMahon S.M."/>
            <person name="Schaberg P.G."/>
            <person name="Yang J."/>
            <person name="Wegrzyn J.L."/>
            <person name="Swenson N.G."/>
        </authorList>
    </citation>
    <scope>NUCLEOTIDE SEQUENCE</scope>
    <source>
        <strain evidence="2">91603</strain>
    </source>
</reference>
<gene>
    <name evidence="2" type="ORF">LWI28_002431</name>
</gene>
<organism evidence="2 3">
    <name type="scientific">Acer negundo</name>
    <name type="common">Box elder</name>
    <dbReference type="NCBI Taxonomy" id="4023"/>
    <lineage>
        <taxon>Eukaryota</taxon>
        <taxon>Viridiplantae</taxon>
        <taxon>Streptophyta</taxon>
        <taxon>Embryophyta</taxon>
        <taxon>Tracheophyta</taxon>
        <taxon>Spermatophyta</taxon>
        <taxon>Magnoliopsida</taxon>
        <taxon>eudicotyledons</taxon>
        <taxon>Gunneridae</taxon>
        <taxon>Pentapetalae</taxon>
        <taxon>rosids</taxon>
        <taxon>malvids</taxon>
        <taxon>Sapindales</taxon>
        <taxon>Sapindaceae</taxon>
        <taxon>Hippocastanoideae</taxon>
        <taxon>Acereae</taxon>
        <taxon>Acer</taxon>
    </lineage>
</organism>
<proteinExistence type="predicted"/>
<protein>
    <recommendedName>
        <fullName evidence="1">RPW8 domain-containing protein</fullName>
    </recommendedName>
</protein>
<evidence type="ECO:0000313" key="3">
    <source>
        <dbReference type="Proteomes" id="UP001064489"/>
    </source>
</evidence>
<dbReference type="EMBL" id="JAJSOW010000101">
    <property type="protein sequence ID" value="KAI9180217.1"/>
    <property type="molecule type" value="Genomic_DNA"/>
</dbReference>
<accession>A0AAD5NTU3</accession>
<dbReference type="Pfam" id="PF05659">
    <property type="entry name" value="RPW8"/>
    <property type="match status" value="1"/>
</dbReference>
<keyword evidence="3" id="KW-1185">Reference proteome</keyword>
<reference evidence="2" key="2">
    <citation type="submission" date="2023-02" db="EMBL/GenBank/DDBJ databases">
        <authorList>
            <person name="Swenson N.G."/>
            <person name="Wegrzyn J.L."/>
            <person name="Mcevoy S.L."/>
        </authorList>
    </citation>
    <scope>NUCLEOTIDE SEQUENCE</scope>
    <source>
        <strain evidence="2">91603</strain>
        <tissue evidence="2">Leaf</tissue>
    </source>
</reference>
<sequence>MNQQQHDNFFEGVIRGFIKLLEEGKVLVITCEAIPRWNKIEKYKYAKRLAELDLSLRRHLTIEFQAGQLVRNYKEKINKKLD</sequence>